<feature type="transmembrane region" description="Helical" evidence="1">
    <location>
        <begin position="220"/>
        <end position="241"/>
    </location>
</feature>
<evidence type="ECO:0000256" key="1">
    <source>
        <dbReference type="SAM" id="Phobius"/>
    </source>
</evidence>
<protein>
    <recommendedName>
        <fullName evidence="4">Quinol:cytochrome C oxidoreductase</fullName>
    </recommendedName>
</protein>
<feature type="transmembrane region" description="Helical" evidence="1">
    <location>
        <begin position="262"/>
        <end position="284"/>
    </location>
</feature>
<evidence type="ECO:0000313" key="2">
    <source>
        <dbReference type="EMBL" id="QSQ13234.1"/>
    </source>
</evidence>
<feature type="transmembrane region" description="Helical" evidence="1">
    <location>
        <begin position="304"/>
        <end position="321"/>
    </location>
</feature>
<evidence type="ECO:0000313" key="3">
    <source>
        <dbReference type="Proteomes" id="UP000663090"/>
    </source>
</evidence>
<organism evidence="2 3">
    <name type="scientific">Myxococcus landrumensis</name>
    <dbReference type="NCBI Taxonomy" id="2813577"/>
    <lineage>
        <taxon>Bacteria</taxon>
        <taxon>Pseudomonadati</taxon>
        <taxon>Myxococcota</taxon>
        <taxon>Myxococcia</taxon>
        <taxon>Myxococcales</taxon>
        <taxon>Cystobacterineae</taxon>
        <taxon>Myxococcaceae</taxon>
        <taxon>Myxococcus</taxon>
    </lineage>
</organism>
<feature type="transmembrane region" description="Helical" evidence="1">
    <location>
        <begin position="333"/>
        <end position="353"/>
    </location>
</feature>
<feature type="transmembrane region" description="Helical" evidence="1">
    <location>
        <begin position="20"/>
        <end position="40"/>
    </location>
</feature>
<feature type="transmembrane region" description="Helical" evidence="1">
    <location>
        <begin position="52"/>
        <end position="73"/>
    </location>
</feature>
<keyword evidence="1" id="KW-0812">Transmembrane</keyword>
<accession>A0ABX7N6R7</accession>
<sequence length="412" mass="45798">MTPAAEASAPLERYTGTPKLMVPAFGLGALGILATLAIFFATGNKGIAAHSYLIAFTYWVGISVAFLIMVAIFHTAKAKWLIVLRRTMETGASAIPVFLVLFVPVLLMANYLYPWLPDSPLRASIHGLEAEHLSHKVHGYLNIPFAGFRHVIYFGVWIFAAWKLRSLSIQQDTEGGLDLTVRLRRFSPGILPFLALTVTFASFDWMMSLTPLWQSTIFGVYYFAGSFLAAFCILTLVTAKARGKDLYGNLVTTAHFHNLGKLMLAFTAFWAYIAFSQFMLVWIANIPEEAPWYGVRIWGAWRPVSITLAILHFVVPFFILLSRNLKLQPNKLALVAIYILAVHLLDLYWLIWPALTGEKGPSMDLISIISLAAAFVGVGGIAVGFALKNARNNYTMPVKDPYIAESLRYVQP</sequence>
<dbReference type="PANTHER" id="PTHR43044">
    <property type="match status" value="1"/>
</dbReference>
<evidence type="ECO:0008006" key="4">
    <source>
        <dbReference type="Google" id="ProtNLM"/>
    </source>
</evidence>
<dbReference type="RefSeq" id="WP_206714937.1">
    <property type="nucleotide sequence ID" value="NZ_CP071091.1"/>
</dbReference>
<feature type="transmembrane region" description="Helical" evidence="1">
    <location>
        <begin position="143"/>
        <end position="162"/>
    </location>
</feature>
<keyword evidence="1" id="KW-1133">Transmembrane helix</keyword>
<feature type="transmembrane region" description="Helical" evidence="1">
    <location>
        <begin position="94"/>
        <end position="113"/>
    </location>
</feature>
<keyword evidence="1" id="KW-0472">Membrane</keyword>
<dbReference type="Proteomes" id="UP000663090">
    <property type="component" value="Chromosome"/>
</dbReference>
<feature type="transmembrane region" description="Helical" evidence="1">
    <location>
        <begin position="190"/>
        <end position="208"/>
    </location>
</feature>
<reference evidence="2 3" key="1">
    <citation type="submission" date="2021-02" db="EMBL/GenBank/DDBJ databases">
        <title>De Novo genome assembly of isolated myxobacteria.</title>
        <authorList>
            <person name="Stevens D.C."/>
        </authorList>
    </citation>
    <scope>NUCLEOTIDE SEQUENCE [LARGE SCALE GENOMIC DNA]</scope>
    <source>
        <strain evidence="2 3">SCHIC003</strain>
    </source>
</reference>
<keyword evidence="3" id="KW-1185">Reference proteome</keyword>
<dbReference type="PANTHER" id="PTHR43044:SF1">
    <property type="entry name" value="QUINOL:CYTOCHROME C OXIDOREDUCTASE QUINONE-BINDING SUBUNIT 2"/>
    <property type="match status" value="1"/>
</dbReference>
<feature type="transmembrane region" description="Helical" evidence="1">
    <location>
        <begin position="365"/>
        <end position="387"/>
    </location>
</feature>
<name>A0ABX7N6R7_9BACT</name>
<gene>
    <name evidence="2" type="ORF">JY572_33615</name>
</gene>
<dbReference type="EMBL" id="CP071091">
    <property type="protein sequence ID" value="QSQ13234.1"/>
    <property type="molecule type" value="Genomic_DNA"/>
</dbReference>
<proteinExistence type="predicted"/>